<accession>A0A1C4GVH0</accession>
<evidence type="ECO:0000313" key="1">
    <source>
        <dbReference type="EMBL" id="SCC71823.1"/>
    </source>
</evidence>
<dbReference type="Proteomes" id="UP000243661">
    <property type="component" value="Unassembled WGS sequence"/>
</dbReference>
<dbReference type="AlphaFoldDB" id="A0A1C4GVH0"/>
<sequence>MNFKTLIWMIGVGIALHGCTSLKKFSSEDPITQFATPQEFILQKNINHANGSTKEYVYVWGAKHKEIEPQSLYPRKYLNQYCSAKEGKFKLLYKSSMTLVPNSSDKKRLLAAGEVKQGIGAYQCEQADGKNWIVSIEPVAEHKLKEGSETRVVVLQTKILSIDEAQSLYKNKAENINIGDKKPHLNEQKNKKLSNKMTVKKDLEAKKDLEIKQDIGLQKEQKINSETLVKPASQGSETPQQQQLKAYVAARRDLSKGQNLVNACNNAQYAYNYGKLKATSASVYKDSGMLVARCLTSVPAYSSRFSNPKGQAVKILQNLATQHNHVGAKQKLTQLK</sequence>
<reference evidence="1 2" key="1">
    <citation type="submission" date="2016-08" db="EMBL/GenBank/DDBJ databases">
        <authorList>
            <person name="Seilhamer J.J."/>
        </authorList>
    </citation>
    <scope>NUCLEOTIDE SEQUENCE [LARGE SCALE GENOMIC DNA]</scope>
    <source>
        <strain evidence="1 2">ANC 4874</strain>
    </source>
</reference>
<proteinExistence type="predicted"/>
<gene>
    <name evidence="1" type="ORF">GA0116959_10643</name>
</gene>
<dbReference type="EMBL" id="FMBK01000006">
    <property type="protein sequence ID" value="SCC71823.1"/>
    <property type="molecule type" value="Genomic_DNA"/>
</dbReference>
<protein>
    <submittedName>
        <fullName evidence="1">Uncharacterized protein</fullName>
    </submittedName>
</protein>
<organism evidence="1 2">
    <name type="scientific">Acinetobacter albensis</name>
    <dbReference type="NCBI Taxonomy" id="1673609"/>
    <lineage>
        <taxon>Bacteria</taxon>
        <taxon>Pseudomonadati</taxon>
        <taxon>Pseudomonadota</taxon>
        <taxon>Gammaproteobacteria</taxon>
        <taxon>Moraxellales</taxon>
        <taxon>Moraxellaceae</taxon>
        <taxon>Acinetobacter</taxon>
    </lineage>
</organism>
<evidence type="ECO:0000313" key="2">
    <source>
        <dbReference type="Proteomes" id="UP000243661"/>
    </source>
</evidence>
<dbReference type="RefSeq" id="WP_244878572.1">
    <property type="nucleotide sequence ID" value="NZ_FMBK01000006.1"/>
</dbReference>
<name>A0A1C4GVH0_9GAMM</name>